<accession>B2UF07</accession>
<dbReference type="HOGENOM" id="CLU_2510294_0_0_4"/>
<dbReference type="eggNOG" id="ENOG5032FCS">
    <property type="taxonomic scope" value="Bacteria"/>
</dbReference>
<dbReference type="AlphaFoldDB" id="B2UF07"/>
<protein>
    <submittedName>
        <fullName evidence="1">Uncharacterized protein</fullName>
    </submittedName>
</protein>
<dbReference type="STRING" id="402626.Rpic_1802"/>
<name>B2UF07_RALPJ</name>
<gene>
    <name evidence="1" type="ordered locus">Rpic_1802</name>
</gene>
<evidence type="ECO:0000313" key="1">
    <source>
        <dbReference type="EMBL" id="ACD26939.1"/>
    </source>
</evidence>
<reference evidence="1" key="1">
    <citation type="submission" date="2008-05" db="EMBL/GenBank/DDBJ databases">
        <title>Complete sequence of chromosome1 of Ralstonia pickettii 12J.</title>
        <authorList>
            <consortium name="US DOE Joint Genome Institute"/>
            <person name="Lucas S."/>
            <person name="Copeland A."/>
            <person name="Lapidus A."/>
            <person name="Glavina del Rio T."/>
            <person name="Dalin E."/>
            <person name="Tice H."/>
            <person name="Bruce D."/>
            <person name="Goodwin L."/>
            <person name="Pitluck S."/>
            <person name="Meincke L."/>
            <person name="Brettin T."/>
            <person name="Detter J.C."/>
            <person name="Han C."/>
            <person name="Kuske C.R."/>
            <person name="Schmutz J."/>
            <person name="Larimer F."/>
            <person name="Land M."/>
            <person name="Hauser L."/>
            <person name="Kyrpides N."/>
            <person name="Mikhailova N."/>
            <person name="Marsh T."/>
            <person name="Richardson P."/>
        </authorList>
    </citation>
    <scope>NUCLEOTIDE SEQUENCE</scope>
    <source>
        <strain evidence="1">12J</strain>
    </source>
</reference>
<dbReference type="KEGG" id="rpi:Rpic_1802"/>
<proteinExistence type="predicted"/>
<sequence length="86" mass="8965">MSADSRLDRARRKPCVGKTIMHSILRITVLVSLGVAAGAAFAGPNWDAINSARAAAKHSAAAPGTASANEAMRKQCAEMMKSTDSH</sequence>
<organism evidence="1">
    <name type="scientific">Ralstonia pickettii (strain 12J)</name>
    <dbReference type="NCBI Taxonomy" id="402626"/>
    <lineage>
        <taxon>Bacteria</taxon>
        <taxon>Pseudomonadati</taxon>
        <taxon>Pseudomonadota</taxon>
        <taxon>Betaproteobacteria</taxon>
        <taxon>Burkholderiales</taxon>
        <taxon>Burkholderiaceae</taxon>
        <taxon>Ralstonia</taxon>
    </lineage>
</organism>
<dbReference type="EMBL" id="CP001068">
    <property type="protein sequence ID" value="ACD26939.1"/>
    <property type="molecule type" value="Genomic_DNA"/>
</dbReference>